<dbReference type="EMBL" id="BSSD01000013">
    <property type="protein sequence ID" value="GLW95273.1"/>
    <property type="molecule type" value="Genomic_DNA"/>
</dbReference>
<dbReference type="InterPro" id="IPR027417">
    <property type="entry name" value="P-loop_NTPase"/>
</dbReference>
<organism evidence="2 3">
    <name type="scientific">Actinokineospora globicatena</name>
    <dbReference type="NCBI Taxonomy" id="103729"/>
    <lineage>
        <taxon>Bacteria</taxon>
        <taxon>Bacillati</taxon>
        <taxon>Actinomycetota</taxon>
        <taxon>Actinomycetes</taxon>
        <taxon>Pseudonocardiales</taxon>
        <taxon>Pseudonocardiaceae</taxon>
        <taxon>Actinokineospora</taxon>
    </lineage>
</organism>
<proteinExistence type="predicted"/>
<dbReference type="GO" id="GO:0005524">
    <property type="term" value="F:ATP binding"/>
    <property type="evidence" value="ECO:0007669"/>
    <property type="project" value="UniProtKB-KW"/>
</dbReference>
<evidence type="ECO:0000313" key="2">
    <source>
        <dbReference type="EMBL" id="GLW95273.1"/>
    </source>
</evidence>
<dbReference type="InterPro" id="IPR054547">
    <property type="entry name" value="NNH1"/>
</dbReference>
<dbReference type="Pfam" id="PF22733">
    <property type="entry name" value="NNH1"/>
    <property type="match status" value="1"/>
</dbReference>
<comment type="caution">
    <text evidence="2">The sequence shown here is derived from an EMBL/GenBank/DDBJ whole genome shotgun (WGS) entry which is preliminary data.</text>
</comment>
<dbReference type="PANTHER" id="PTHR46844">
    <property type="entry name" value="SLR5058 PROTEIN"/>
    <property type="match status" value="1"/>
</dbReference>
<sequence length="836" mass="91855">MHRRKATRAIEAIGDQVADQLAPTLTRRFGHLPAEAVEAAVLAVVAAVDDVDLTDKTFVVTDADPEKLARTIRDQFPNRPPDQVYDFAADQASRYLIHILRHLPPFQPGALSAALGQLTSLPDALEPLLSRIPATSLHASADTEAAFEAQYLSTLVRNLDRLELMGLPGEEVPVLGLSMAYLSLTVSQSGRYRVPVETAIGKRTKILLRGDAGSGKTTLVHWLAVRAAQHELGGDLEDWNGLVPFLIRLRAHATGTLPGPEGFAHDAAGQVAGLMPVGWAHRQLAQGRAMLLIDGVDEVPQDRRRAVKTWLFNVLLSYPGTRVVVTARTAAADQHWLADFTTVTLEPMDRDSVHEFVRRWHKAAGGRHDKAELRLRDQLERDDLRELAGTPLLCAMLCALNLTRKSELPRNRMDLYRTALAMLLHLRDAERGIASKLSDAESRVLLRDLAWRLTLANRVEIPRDHAIEHVARKLASMPNTSGVPVDLLTYLAERSGVLRLPAPDRVNFIHRTFQEYLAADEAIQQHHGDTLVGHAHLDIWWETITMACGHATAKQADQLINGILDRAEADHSLARHLRSLAVACLMTVEEINPGTQERMDAVIAQHLIPPRNIFESRSLARIGSRLLSILPGELAGLTDEEAHAVVHLAANVRSADSIPLLARYARDPRRVIQAELIMSWSSFDLARYASGVLADANLPRGQVVLHVEEHLDHLGALKHLHDVVFAGWRSGKTDRDRRTTVEAVRSLTLLVGEDFHFGAIPEIFPAVSKLCLHAAAGVDLEGARRLPLAVVEILGGTSVDLSPLAELPDLARVEVLRVGEVLGLEALGPLVEVVRV</sequence>
<gene>
    <name evidence="2" type="ORF">Aglo03_60890</name>
</gene>
<keyword evidence="2" id="KW-0067">ATP-binding</keyword>
<dbReference type="Pfam" id="PF05729">
    <property type="entry name" value="NACHT"/>
    <property type="match status" value="1"/>
</dbReference>
<dbReference type="SUPFAM" id="SSF52540">
    <property type="entry name" value="P-loop containing nucleoside triphosphate hydrolases"/>
    <property type="match status" value="1"/>
</dbReference>
<name>A0A9W6QRK6_9PSEU</name>
<feature type="domain" description="NACHT" evidence="1">
    <location>
        <begin position="204"/>
        <end position="524"/>
    </location>
</feature>
<protein>
    <submittedName>
        <fullName evidence="2">ATP-binding protein</fullName>
    </submittedName>
</protein>
<dbReference type="PANTHER" id="PTHR46844:SF1">
    <property type="entry name" value="SLR5058 PROTEIN"/>
    <property type="match status" value="1"/>
</dbReference>
<dbReference type="Gene3D" id="3.40.50.300">
    <property type="entry name" value="P-loop containing nucleotide triphosphate hydrolases"/>
    <property type="match status" value="1"/>
</dbReference>
<dbReference type="Proteomes" id="UP001165042">
    <property type="component" value="Unassembled WGS sequence"/>
</dbReference>
<evidence type="ECO:0000313" key="3">
    <source>
        <dbReference type="Proteomes" id="UP001165042"/>
    </source>
</evidence>
<dbReference type="PROSITE" id="PS50837">
    <property type="entry name" value="NACHT"/>
    <property type="match status" value="1"/>
</dbReference>
<evidence type="ECO:0000259" key="1">
    <source>
        <dbReference type="PROSITE" id="PS50837"/>
    </source>
</evidence>
<accession>A0A9W6QRK6</accession>
<dbReference type="AlphaFoldDB" id="A0A9W6QRK6"/>
<reference evidence="2" key="1">
    <citation type="submission" date="2023-02" db="EMBL/GenBank/DDBJ databases">
        <title>Actinokineospora globicatena NBRC 15670.</title>
        <authorList>
            <person name="Ichikawa N."/>
            <person name="Sato H."/>
            <person name="Tonouchi N."/>
        </authorList>
    </citation>
    <scope>NUCLEOTIDE SEQUENCE</scope>
    <source>
        <strain evidence="2">NBRC 15670</strain>
    </source>
</reference>
<keyword evidence="3" id="KW-1185">Reference proteome</keyword>
<dbReference type="InterPro" id="IPR007111">
    <property type="entry name" value="NACHT_NTPase"/>
</dbReference>
<keyword evidence="2" id="KW-0547">Nucleotide-binding</keyword>